<dbReference type="GeneID" id="81604472"/>
<gene>
    <name evidence="2" type="ORF">N7458_010847</name>
</gene>
<comment type="caution">
    <text evidence="2">The sequence shown here is derived from an EMBL/GenBank/DDBJ whole genome shotgun (WGS) entry which is preliminary data.</text>
</comment>
<reference evidence="2" key="1">
    <citation type="submission" date="2022-12" db="EMBL/GenBank/DDBJ databases">
        <authorList>
            <person name="Petersen C."/>
        </authorList>
    </citation>
    <scope>NUCLEOTIDE SEQUENCE</scope>
    <source>
        <strain evidence="2">IBT 16125</strain>
    </source>
</reference>
<dbReference type="Proteomes" id="UP001213681">
    <property type="component" value="Unassembled WGS sequence"/>
</dbReference>
<protein>
    <submittedName>
        <fullName evidence="2">Uncharacterized protein</fullName>
    </submittedName>
</protein>
<organism evidence="2 3">
    <name type="scientific">Penicillium daleae</name>
    <dbReference type="NCBI Taxonomy" id="63821"/>
    <lineage>
        <taxon>Eukaryota</taxon>
        <taxon>Fungi</taxon>
        <taxon>Dikarya</taxon>
        <taxon>Ascomycota</taxon>
        <taxon>Pezizomycotina</taxon>
        <taxon>Eurotiomycetes</taxon>
        <taxon>Eurotiomycetidae</taxon>
        <taxon>Eurotiales</taxon>
        <taxon>Aspergillaceae</taxon>
        <taxon>Penicillium</taxon>
    </lineage>
</organism>
<evidence type="ECO:0000313" key="2">
    <source>
        <dbReference type="EMBL" id="KAJ5439849.1"/>
    </source>
</evidence>
<keyword evidence="3" id="KW-1185">Reference proteome</keyword>
<dbReference type="RefSeq" id="XP_056763078.1">
    <property type="nucleotide sequence ID" value="XM_056914229.1"/>
</dbReference>
<evidence type="ECO:0000313" key="3">
    <source>
        <dbReference type="Proteomes" id="UP001213681"/>
    </source>
</evidence>
<keyword evidence="1" id="KW-0732">Signal</keyword>
<accession>A0AAD6BZS1</accession>
<dbReference type="EMBL" id="JAPVEA010000008">
    <property type="protein sequence ID" value="KAJ5439849.1"/>
    <property type="molecule type" value="Genomic_DNA"/>
</dbReference>
<feature type="signal peptide" evidence="1">
    <location>
        <begin position="1"/>
        <end position="19"/>
    </location>
</feature>
<dbReference type="AlphaFoldDB" id="A0AAD6BZS1"/>
<proteinExistence type="predicted"/>
<sequence>MLSHLVSGAILCLLASASGFVPRGAPGVDESFGLYAYGESIGGLSLFYADGKAFIGDPSNSTSSSAIPVSFKRSSDSSSTEWIANPNTTTTTNTTDRWCDELLYIPSSSSSSYQMGFTSKTESNETTTGFIFYGQWVMVETGSGDISSSFYVKASTEGEGIYSLLWNVTDDDSVISISLRSVKPSNS</sequence>
<name>A0AAD6BZS1_9EURO</name>
<evidence type="ECO:0000256" key="1">
    <source>
        <dbReference type="SAM" id="SignalP"/>
    </source>
</evidence>
<feature type="chain" id="PRO_5042117280" evidence="1">
    <location>
        <begin position="20"/>
        <end position="187"/>
    </location>
</feature>
<reference evidence="2" key="2">
    <citation type="journal article" date="2023" name="IMA Fungus">
        <title>Comparative genomic study of the Penicillium genus elucidates a diverse pangenome and 15 lateral gene transfer events.</title>
        <authorList>
            <person name="Petersen C."/>
            <person name="Sorensen T."/>
            <person name="Nielsen M.R."/>
            <person name="Sondergaard T.E."/>
            <person name="Sorensen J.L."/>
            <person name="Fitzpatrick D.A."/>
            <person name="Frisvad J.C."/>
            <person name="Nielsen K.L."/>
        </authorList>
    </citation>
    <scope>NUCLEOTIDE SEQUENCE</scope>
    <source>
        <strain evidence="2">IBT 16125</strain>
    </source>
</reference>